<keyword evidence="2" id="KW-1185">Reference proteome</keyword>
<dbReference type="NCBIfam" id="TIGR03831">
    <property type="entry name" value="YgiT_finger"/>
    <property type="match status" value="1"/>
</dbReference>
<accession>A0ABT1TJ46</accession>
<evidence type="ECO:0000313" key="1">
    <source>
        <dbReference type="EMBL" id="MCQ8105465.1"/>
    </source>
</evidence>
<reference evidence="1 2" key="1">
    <citation type="submission" date="2022-07" db="EMBL/GenBank/DDBJ databases">
        <title>Methylomonas rivi sp. nov., Methylomonas rosea sp. nov., Methylomonas aureus sp. nov. and Methylomonas subterranea sp. nov., four novel methanotrophs isolated from a freshwater creek and the deep terrestrial subsurface.</title>
        <authorList>
            <person name="Abin C."/>
            <person name="Sankaranarayanan K."/>
            <person name="Garner C."/>
            <person name="Sindelar R."/>
            <person name="Kotary K."/>
            <person name="Garner R."/>
            <person name="Barclay S."/>
            <person name="Lawson P."/>
            <person name="Krumholz L."/>
        </authorList>
    </citation>
    <scope>NUCLEOTIDE SEQUENCE [LARGE SCALE GENOMIC DNA]</scope>
    <source>
        <strain evidence="1 2">SURF-2</strain>
    </source>
</reference>
<protein>
    <submittedName>
        <fullName evidence="1">Type II toxin-antitoxin system MqsA family antitoxin</fullName>
    </submittedName>
</protein>
<comment type="caution">
    <text evidence="1">The sequence shown here is derived from an EMBL/GenBank/DDBJ whole genome shotgun (WGS) entry which is preliminary data.</text>
</comment>
<evidence type="ECO:0000313" key="2">
    <source>
        <dbReference type="Proteomes" id="UP001524499"/>
    </source>
</evidence>
<gene>
    <name evidence="1" type="ORF">NP590_15230</name>
</gene>
<organism evidence="1 2">
    <name type="scientific">Methylomonas subterranea</name>
    <dbReference type="NCBI Taxonomy" id="2952225"/>
    <lineage>
        <taxon>Bacteria</taxon>
        <taxon>Pseudomonadati</taxon>
        <taxon>Pseudomonadota</taxon>
        <taxon>Gammaproteobacteria</taxon>
        <taxon>Methylococcales</taxon>
        <taxon>Methylococcaceae</taxon>
        <taxon>Methylomonas</taxon>
    </lineage>
</organism>
<dbReference type="Gene3D" id="3.10.20.860">
    <property type="match status" value="1"/>
</dbReference>
<dbReference type="CDD" id="cd12870">
    <property type="entry name" value="MqsA"/>
    <property type="match status" value="1"/>
</dbReference>
<dbReference type="RefSeq" id="WP_256603437.1">
    <property type="nucleotide sequence ID" value="NZ_JANIBJ010000030.1"/>
</dbReference>
<dbReference type="InterPro" id="IPR022453">
    <property type="entry name" value="Znf_MqsA-type"/>
</dbReference>
<sequence>MTEQCSFCGHKHLSHKLTRYLHQQGDELLIIDDVPCLECDFCGEQYFEAAVLKAIEAEHLAIINHQKKPTWIKPVAVESFAALSR</sequence>
<dbReference type="EMBL" id="JANIBJ010000030">
    <property type="protein sequence ID" value="MCQ8105465.1"/>
    <property type="molecule type" value="Genomic_DNA"/>
</dbReference>
<dbReference type="Proteomes" id="UP001524499">
    <property type="component" value="Unassembled WGS sequence"/>
</dbReference>
<proteinExistence type="predicted"/>
<name>A0ABT1TJ46_9GAMM</name>